<evidence type="ECO:0000313" key="3">
    <source>
        <dbReference type="Proteomes" id="UP000053881"/>
    </source>
</evidence>
<protein>
    <submittedName>
        <fullName evidence="2">Uncharacterized protein</fullName>
    </submittedName>
</protein>
<gene>
    <name evidence="2" type="ORF">ACA29_07685</name>
</gene>
<organism evidence="2 3">
    <name type="scientific">Lederbergia galactosidilytica</name>
    <dbReference type="NCBI Taxonomy" id="217031"/>
    <lineage>
        <taxon>Bacteria</taxon>
        <taxon>Bacillati</taxon>
        <taxon>Bacillota</taxon>
        <taxon>Bacilli</taxon>
        <taxon>Bacillales</taxon>
        <taxon>Bacillaceae</taxon>
        <taxon>Lederbergia</taxon>
    </lineage>
</organism>
<name>A0A0Q9Y9H4_9BACI</name>
<proteinExistence type="predicted"/>
<reference evidence="2 3" key="1">
    <citation type="submission" date="2015-06" db="EMBL/GenBank/DDBJ databases">
        <title>Genome sequencing project of Bacillus galactosidilyticus PL133.</title>
        <authorList>
            <person name="Gaiero J."/>
            <person name="Nicol R."/>
            <person name="Habash M."/>
        </authorList>
    </citation>
    <scope>NUCLEOTIDE SEQUENCE [LARGE SCALE GENOMIC DNA]</scope>
    <source>
        <strain evidence="2 3">PL133</strain>
    </source>
</reference>
<sequence length="128" mass="15144">MILLLVIMYAISLLLIMLGSIWCMNVFAKKYIGEKHLVLEEVTNGEVPEKWSRQYQMKIKNLEAKEGNTKKASRIEKTAQKSYSKKLQRLVRYIQKTNLVESEETRSILLSDLEKTRRQWRNQLPNEE</sequence>
<dbReference type="PATRIC" id="fig|217031.4.peg.2553"/>
<dbReference type="AlphaFoldDB" id="A0A0Q9Y9H4"/>
<dbReference type="Proteomes" id="UP000053881">
    <property type="component" value="Unassembled WGS sequence"/>
</dbReference>
<accession>A0A0Q9Y9H4</accession>
<dbReference type="EMBL" id="LGPB01000072">
    <property type="protein sequence ID" value="KRG13764.1"/>
    <property type="molecule type" value="Genomic_DNA"/>
</dbReference>
<evidence type="ECO:0000256" key="1">
    <source>
        <dbReference type="SAM" id="Phobius"/>
    </source>
</evidence>
<feature type="transmembrane region" description="Helical" evidence="1">
    <location>
        <begin position="6"/>
        <end position="27"/>
    </location>
</feature>
<keyword evidence="1" id="KW-0812">Transmembrane</keyword>
<comment type="caution">
    <text evidence="2">The sequence shown here is derived from an EMBL/GenBank/DDBJ whole genome shotgun (WGS) entry which is preliminary data.</text>
</comment>
<evidence type="ECO:0000313" key="2">
    <source>
        <dbReference type="EMBL" id="KRG13764.1"/>
    </source>
</evidence>
<keyword evidence="1" id="KW-0472">Membrane</keyword>
<keyword evidence="1" id="KW-1133">Transmembrane helix</keyword>